<dbReference type="SMART" id="SM00256">
    <property type="entry name" value="FBOX"/>
    <property type="match status" value="1"/>
</dbReference>
<feature type="transmembrane region" description="Helical" evidence="1">
    <location>
        <begin position="222"/>
        <end position="243"/>
    </location>
</feature>
<dbReference type="EMBL" id="JBDFQZ010000012">
    <property type="protein sequence ID" value="KAK9672448.1"/>
    <property type="molecule type" value="Genomic_DNA"/>
</dbReference>
<feature type="transmembrane region" description="Helical" evidence="1">
    <location>
        <begin position="275"/>
        <end position="294"/>
    </location>
</feature>
<organism evidence="3 4">
    <name type="scientific">Saponaria officinalis</name>
    <name type="common">Common soapwort</name>
    <name type="synonym">Lychnis saponaria</name>
    <dbReference type="NCBI Taxonomy" id="3572"/>
    <lineage>
        <taxon>Eukaryota</taxon>
        <taxon>Viridiplantae</taxon>
        <taxon>Streptophyta</taxon>
        <taxon>Embryophyta</taxon>
        <taxon>Tracheophyta</taxon>
        <taxon>Spermatophyta</taxon>
        <taxon>Magnoliopsida</taxon>
        <taxon>eudicotyledons</taxon>
        <taxon>Gunneridae</taxon>
        <taxon>Pentapetalae</taxon>
        <taxon>Caryophyllales</taxon>
        <taxon>Caryophyllaceae</taxon>
        <taxon>Caryophylleae</taxon>
        <taxon>Saponaria</taxon>
    </lineage>
</organism>
<feature type="domain" description="F-box" evidence="2">
    <location>
        <begin position="35"/>
        <end position="76"/>
    </location>
</feature>
<dbReference type="NCBIfam" id="TIGR01640">
    <property type="entry name" value="F_box_assoc_1"/>
    <property type="match status" value="1"/>
</dbReference>
<name>A0AAW1H8R9_SAPOF</name>
<dbReference type="PANTHER" id="PTHR31672:SF13">
    <property type="entry name" value="F-BOX PROTEIN CPR30-LIKE"/>
    <property type="match status" value="1"/>
</dbReference>
<comment type="caution">
    <text evidence="3">The sequence shown here is derived from an EMBL/GenBank/DDBJ whole genome shotgun (WGS) entry which is preliminary data.</text>
</comment>
<gene>
    <name evidence="3" type="ORF">RND81_12G101400</name>
</gene>
<proteinExistence type="predicted"/>
<keyword evidence="4" id="KW-1185">Reference proteome</keyword>
<protein>
    <recommendedName>
        <fullName evidence="2">F-box domain-containing protein</fullName>
    </recommendedName>
</protein>
<sequence>MMKKTNLNNHNNHNNVQLQVQNDEKDEQFLQKLILPHDLITQLIITKLPIKSLLQLKSISKQWYSTISSPHFGITHFKSTRFNRPFNPTLHNLFVQCGYDYFIYSYDECNKSLFKFDINFIEPPADKISVIGSCNGLVCLYCSSGYMIIFNPVINQWVKIPYPLLDGCEQCTWGFGYLSSTNDYKIVRITELDHNPTELSVHVLSLRTQKWKQVYDDILQKYTLLGASLSAGVLINETIYWIVYQKPDYEQDILGYDLVLEKFISIKGLIPSNSYLGLVSFVCCMGGCLSMARFTNRGDMSVSILKQSGQVDYIGVYRDLDLGSCCSAVGFTKDEKFFVQVGNRELGIVDPNSSPKSYTPVFKFKEGGFNDFKSYFPSLLSPFAVTGTRE</sequence>
<dbReference type="InterPro" id="IPR036047">
    <property type="entry name" value="F-box-like_dom_sf"/>
</dbReference>
<dbReference type="Pfam" id="PF00646">
    <property type="entry name" value="F-box"/>
    <property type="match status" value="1"/>
</dbReference>
<dbReference type="AlphaFoldDB" id="A0AAW1H8R9"/>
<keyword evidence="1" id="KW-1133">Transmembrane helix</keyword>
<evidence type="ECO:0000259" key="2">
    <source>
        <dbReference type="SMART" id="SM00256"/>
    </source>
</evidence>
<dbReference type="InterPro" id="IPR001810">
    <property type="entry name" value="F-box_dom"/>
</dbReference>
<dbReference type="PANTHER" id="PTHR31672">
    <property type="entry name" value="BNACNNG10540D PROTEIN"/>
    <property type="match status" value="1"/>
</dbReference>
<evidence type="ECO:0000256" key="1">
    <source>
        <dbReference type="SAM" id="Phobius"/>
    </source>
</evidence>
<reference evidence="3" key="1">
    <citation type="submission" date="2024-03" db="EMBL/GenBank/DDBJ databases">
        <title>WGS assembly of Saponaria officinalis var. Norfolk2.</title>
        <authorList>
            <person name="Jenkins J."/>
            <person name="Shu S."/>
            <person name="Grimwood J."/>
            <person name="Barry K."/>
            <person name="Goodstein D."/>
            <person name="Schmutz J."/>
            <person name="Leebens-Mack J."/>
            <person name="Osbourn A."/>
        </authorList>
    </citation>
    <scope>NUCLEOTIDE SEQUENCE [LARGE SCALE GENOMIC DNA]</scope>
    <source>
        <strain evidence="3">JIC</strain>
    </source>
</reference>
<dbReference type="Proteomes" id="UP001443914">
    <property type="component" value="Unassembled WGS sequence"/>
</dbReference>
<dbReference type="InterPro" id="IPR013187">
    <property type="entry name" value="F-box-assoc_dom_typ3"/>
</dbReference>
<accession>A0AAW1H8R9</accession>
<evidence type="ECO:0000313" key="4">
    <source>
        <dbReference type="Proteomes" id="UP001443914"/>
    </source>
</evidence>
<dbReference type="InterPro" id="IPR050796">
    <property type="entry name" value="SCF_F-box_component"/>
</dbReference>
<keyword evidence="1" id="KW-0812">Transmembrane</keyword>
<dbReference type="InterPro" id="IPR017451">
    <property type="entry name" value="F-box-assoc_interact_dom"/>
</dbReference>
<evidence type="ECO:0000313" key="3">
    <source>
        <dbReference type="EMBL" id="KAK9672448.1"/>
    </source>
</evidence>
<keyword evidence="1" id="KW-0472">Membrane</keyword>
<dbReference type="SUPFAM" id="SSF81383">
    <property type="entry name" value="F-box domain"/>
    <property type="match status" value="1"/>
</dbReference>
<dbReference type="Pfam" id="PF08268">
    <property type="entry name" value="FBA_3"/>
    <property type="match status" value="1"/>
</dbReference>